<organism evidence="1 2">
    <name type="scientific">Acorus calamus</name>
    <name type="common">Sweet flag</name>
    <dbReference type="NCBI Taxonomy" id="4465"/>
    <lineage>
        <taxon>Eukaryota</taxon>
        <taxon>Viridiplantae</taxon>
        <taxon>Streptophyta</taxon>
        <taxon>Embryophyta</taxon>
        <taxon>Tracheophyta</taxon>
        <taxon>Spermatophyta</taxon>
        <taxon>Magnoliopsida</taxon>
        <taxon>Liliopsida</taxon>
        <taxon>Acoraceae</taxon>
        <taxon>Acorus</taxon>
    </lineage>
</organism>
<evidence type="ECO:0000313" key="1">
    <source>
        <dbReference type="EMBL" id="KAK1283754.1"/>
    </source>
</evidence>
<dbReference type="InterPro" id="IPR036770">
    <property type="entry name" value="Ankyrin_rpt-contain_sf"/>
</dbReference>
<evidence type="ECO:0000313" key="2">
    <source>
        <dbReference type="Proteomes" id="UP001180020"/>
    </source>
</evidence>
<dbReference type="SUPFAM" id="SSF48403">
    <property type="entry name" value="Ankyrin repeat"/>
    <property type="match status" value="1"/>
</dbReference>
<sequence length="56" mass="6406">MRDSDCDGNTPLHLTVINQDPEMAYILWLNMPRDTSPVNNAGQTSRDILDQILLRH</sequence>
<keyword evidence="2" id="KW-1185">Reference proteome</keyword>
<dbReference type="EMBL" id="JAUJYO010000021">
    <property type="protein sequence ID" value="KAK1283754.1"/>
    <property type="molecule type" value="Genomic_DNA"/>
</dbReference>
<name>A0AAV9C4U0_ACOCL</name>
<comment type="caution">
    <text evidence="1">The sequence shown here is derived from an EMBL/GenBank/DDBJ whole genome shotgun (WGS) entry which is preliminary data.</text>
</comment>
<dbReference type="AlphaFoldDB" id="A0AAV9C4U0"/>
<protein>
    <submittedName>
        <fullName evidence="1">Uncharacterized protein</fullName>
    </submittedName>
</protein>
<proteinExistence type="predicted"/>
<dbReference type="Proteomes" id="UP001180020">
    <property type="component" value="Unassembled WGS sequence"/>
</dbReference>
<reference evidence="1" key="1">
    <citation type="journal article" date="2023" name="Nat. Commun.">
        <title>Diploid and tetraploid genomes of Acorus and the evolution of monocots.</title>
        <authorList>
            <person name="Ma L."/>
            <person name="Liu K.W."/>
            <person name="Li Z."/>
            <person name="Hsiao Y.Y."/>
            <person name="Qi Y."/>
            <person name="Fu T."/>
            <person name="Tang G.D."/>
            <person name="Zhang D."/>
            <person name="Sun W.H."/>
            <person name="Liu D.K."/>
            <person name="Li Y."/>
            <person name="Chen G.Z."/>
            <person name="Liu X.D."/>
            <person name="Liao X.Y."/>
            <person name="Jiang Y.T."/>
            <person name="Yu X."/>
            <person name="Hao Y."/>
            <person name="Huang J."/>
            <person name="Zhao X.W."/>
            <person name="Ke S."/>
            <person name="Chen Y.Y."/>
            <person name="Wu W.L."/>
            <person name="Hsu J.L."/>
            <person name="Lin Y.F."/>
            <person name="Huang M.D."/>
            <person name="Li C.Y."/>
            <person name="Huang L."/>
            <person name="Wang Z.W."/>
            <person name="Zhao X."/>
            <person name="Zhong W.Y."/>
            <person name="Peng D.H."/>
            <person name="Ahmad S."/>
            <person name="Lan S."/>
            <person name="Zhang J.S."/>
            <person name="Tsai W.C."/>
            <person name="Van de Peer Y."/>
            <person name="Liu Z.J."/>
        </authorList>
    </citation>
    <scope>NUCLEOTIDE SEQUENCE</scope>
    <source>
        <strain evidence="1">CP</strain>
    </source>
</reference>
<accession>A0AAV9C4U0</accession>
<reference evidence="1" key="2">
    <citation type="submission" date="2023-06" db="EMBL/GenBank/DDBJ databases">
        <authorList>
            <person name="Ma L."/>
            <person name="Liu K.-W."/>
            <person name="Li Z."/>
            <person name="Hsiao Y.-Y."/>
            <person name="Qi Y."/>
            <person name="Fu T."/>
            <person name="Tang G."/>
            <person name="Zhang D."/>
            <person name="Sun W.-H."/>
            <person name="Liu D.-K."/>
            <person name="Li Y."/>
            <person name="Chen G.-Z."/>
            <person name="Liu X.-D."/>
            <person name="Liao X.-Y."/>
            <person name="Jiang Y.-T."/>
            <person name="Yu X."/>
            <person name="Hao Y."/>
            <person name="Huang J."/>
            <person name="Zhao X.-W."/>
            <person name="Ke S."/>
            <person name="Chen Y.-Y."/>
            <person name="Wu W.-L."/>
            <person name="Hsu J.-L."/>
            <person name="Lin Y.-F."/>
            <person name="Huang M.-D."/>
            <person name="Li C.-Y."/>
            <person name="Huang L."/>
            <person name="Wang Z.-W."/>
            <person name="Zhao X."/>
            <person name="Zhong W.-Y."/>
            <person name="Peng D.-H."/>
            <person name="Ahmad S."/>
            <person name="Lan S."/>
            <person name="Zhang J.-S."/>
            <person name="Tsai W.-C."/>
            <person name="Van De Peer Y."/>
            <person name="Liu Z.-J."/>
        </authorList>
    </citation>
    <scope>NUCLEOTIDE SEQUENCE</scope>
    <source>
        <strain evidence="1">CP</strain>
        <tissue evidence="1">Leaves</tissue>
    </source>
</reference>
<gene>
    <name evidence="1" type="ORF">QJS10_CPB21g00844</name>
</gene>